<evidence type="ECO:0000259" key="10">
    <source>
        <dbReference type="PROSITE" id="PS50893"/>
    </source>
</evidence>
<evidence type="ECO:0000256" key="5">
    <source>
        <dbReference type="ARBA" id="ARBA00022741"/>
    </source>
</evidence>
<keyword evidence="5" id="KW-0547">Nucleotide-binding</keyword>
<feature type="transmembrane region" description="Helical" evidence="9">
    <location>
        <begin position="133"/>
        <end position="151"/>
    </location>
</feature>
<keyword evidence="7 9" id="KW-1133">Transmembrane helix</keyword>
<dbReference type="InterPro" id="IPR036640">
    <property type="entry name" value="ABC1_TM_sf"/>
</dbReference>
<protein>
    <submittedName>
        <fullName evidence="12">ABC transporter ATP-binding protein</fullName>
    </submittedName>
</protein>
<evidence type="ECO:0000256" key="3">
    <source>
        <dbReference type="ARBA" id="ARBA00022475"/>
    </source>
</evidence>
<dbReference type="PROSITE" id="PS00211">
    <property type="entry name" value="ABC_TRANSPORTER_1"/>
    <property type="match status" value="1"/>
</dbReference>
<proteinExistence type="predicted"/>
<dbReference type="PANTHER" id="PTHR43394:SF1">
    <property type="entry name" value="ATP-BINDING CASSETTE SUB-FAMILY B MEMBER 10, MITOCHONDRIAL"/>
    <property type="match status" value="1"/>
</dbReference>
<feature type="transmembrane region" description="Helical" evidence="9">
    <location>
        <begin position="278"/>
        <end position="296"/>
    </location>
</feature>
<dbReference type="PANTHER" id="PTHR43394">
    <property type="entry name" value="ATP-DEPENDENT PERMEASE MDL1, MITOCHONDRIAL"/>
    <property type="match status" value="1"/>
</dbReference>
<dbReference type="GO" id="GO:0005524">
    <property type="term" value="F:ATP binding"/>
    <property type="evidence" value="ECO:0007669"/>
    <property type="project" value="UniProtKB-KW"/>
</dbReference>
<evidence type="ECO:0000313" key="13">
    <source>
        <dbReference type="Proteomes" id="UP000593601"/>
    </source>
</evidence>
<dbReference type="KEGG" id="bliq:INP51_00960"/>
<gene>
    <name evidence="12" type="ORF">INP51_00960</name>
</gene>
<evidence type="ECO:0000313" key="12">
    <source>
        <dbReference type="EMBL" id="QOV19585.1"/>
    </source>
</evidence>
<comment type="subcellular location">
    <subcellularLocation>
        <location evidence="1">Cell membrane</location>
        <topology evidence="1">Multi-pass membrane protein</topology>
    </subcellularLocation>
</comment>
<dbReference type="GO" id="GO:0015421">
    <property type="term" value="F:ABC-type oligopeptide transporter activity"/>
    <property type="evidence" value="ECO:0007669"/>
    <property type="project" value="TreeGrafter"/>
</dbReference>
<dbReference type="Gene3D" id="1.20.1560.10">
    <property type="entry name" value="ABC transporter type 1, transmembrane domain"/>
    <property type="match status" value="1"/>
</dbReference>
<dbReference type="InterPro" id="IPR011527">
    <property type="entry name" value="ABC1_TM_dom"/>
</dbReference>
<dbReference type="Pfam" id="PF00664">
    <property type="entry name" value="ABC_membrane"/>
    <property type="match status" value="1"/>
</dbReference>
<dbReference type="InterPro" id="IPR039421">
    <property type="entry name" value="Type_1_exporter"/>
</dbReference>
<dbReference type="InterPro" id="IPR003593">
    <property type="entry name" value="AAA+_ATPase"/>
</dbReference>
<dbReference type="GO" id="GO:0005886">
    <property type="term" value="C:plasma membrane"/>
    <property type="evidence" value="ECO:0007669"/>
    <property type="project" value="UniProtKB-SubCell"/>
</dbReference>
<evidence type="ECO:0000256" key="7">
    <source>
        <dbReference type="ARBA" id="ARBA00022989"/>
    </source>
</evidence>
<dbReference type="Proteomes" id="UP000593601">
    <property type="component" value="Chromosome"/>
</dbReference>
<name>A0A7M2RGZ0_9FIRM</name>
<keyword evidence="2" id="KW-0813">Transport</keyword>
<dbReference type="CDD" id="cd18548">
    <property type="entry name" value="ABC_6TM_Tm287_like"/>
    <property type="match status" value="1"/>
</dbReference>
<dbReference type="Gene3D" id="3.40.50.300">
    <property type="entry name" value="P-loop containing nucleotide triphosphate hydrolases"/>
    <property type="match status" value="1"/>
</dbReference>
<dbReference type="AlphaFoldDB" id="A0A7M2RGZ0"/>
<evidence type="ECO:0000256" key="2">
    <source>
        <dbReference type="ARBA" id="ARBA00022448"/>
    </source>
</evidence>
<keyword evidence="13" id="KW-1185">Reference proteome</keyword>
<dbReference type="InterPro" id="IPR003439">
    <property type="entry name" value="ABC_transporter-like_ATP-bd"/>
</dbReference>
<dbReference type="SUPFAM" id="SSF90123">
    <property type="entry name" value="ABC transporter transmembrane region"/>
    <property type="match status" value="1"/>
</dbReference>
<keyword evidence="8 9" id="KW-0472">Membrane</keyword>
<feature type="transmembrane region" description="Helical" evidence="9">
    <location>
        <begin position="52"/>
        <end position="77"/>
    </location>
</feature>
<dbReference type="PROSITE" id="PS50893">
    <property type="entry name" value="ABC_TRANSPORTER_2"/>
    <property type="match status" value="1"/>
</dbReference>
<evidence type="ECO:0000256" key="4">
    <source>
        <dbReference type="ARBA" id="ARBA00022692"/>
    </source>
</evidence>
<dbReference type="FunFam" id="3.40.50.300:FF:000221">
    <property type="entry name" value="Multidrug ABC transporter ATP-binding protein"/>
    <property type="match status" value="1"/>
</dbReference>
<dbReference type="SMART" id="SM00382">
    <property type="entry name" value="AAA"/>
    <property type="match status" value="1"/>
</dbReference>
<dbReference type="InterPro" id="IPR027417">
    <property type="entry name" value="P-loop_NTPase"/>
</dbReference>
<feature type="transmembrane region" description="Helical" evidence="9">
    <location>
        <begin position="237"/>
        <end position="258"/>
    </location>
</feature>
<reference evidence="12 13" key="1">
    <citation type="submission" date="2020-10" db="EMBL/GenBank/DDBJ databases">
        <title>Blautia liquoris sp.nov., isolated from the mud in a fermentation cellar used for the production of Chinese strong-flavoured liquor.</title>
        <authorList>
            <person name="Lu L."/>
        </authorList>
    </citation>
    <scope>NUCLEOTIDE SEQUENCE [LARGE SCALE GENOMIC DNA]</scope>
    <source>
        <strain evidence="12 13">LZLJ-3</strain>
    </source>
</reference>
<dbReference type="EMBL" id="CP063304">
    <property type="protein sequence ID" value="QOV19585.1"/>
    <property type="molecule type" value="Genomic_DNA"/>
</dbReference>
<dbReference type="RefSeq" id="WP_193735905.1">
    <property type="nucleotide sequence ID" value="NZ_CP063304.1"/>
</dbReference>
<dbReference type="SUPFAM" id="SSF52540">
    <property type="entry name" value="P-loop containing nucleoside triphosphate hydrolases"/>
    <property type="match status" value="1"/>
</dbReference>
<evidence type="ECO:0000256" key="6">
    <source>
        <dbReference type="ARBA" id="ARBA00022840"/>
    </source>
</evidence>
<dbReference type="PROSITE" id="PS50929">
    <property type="entry name" value="ABC_TM1F"/>
    <property type="match status" value="1"/>
</dbReference>
<evidence type="ECO:0000259" key="11">
    <source>
        <dbReference type="PROSITE" id="PS50929"/>
    </source>
</evidence>
<evidence type="ECO:0000256" key="1">
    <source>
        <dbReference type="ARBA" id="ARBA00004651"/>
    </source>
</evidence>
<evidence type="ECO:0000256" key="9">
    <source>
        <dbReference type="SAM" id="Phobius"/>
    </source>
</evidence>
<accession>A0A7M2RGZ0</accession>
<dbReference type="GO" id="GO:0016887">
    <property type="term" value="F:ATP hydrolysis activity"/>
    <property type="evidence" value="ECO:0007669"/>
    <property type="project" value="InterPro"/>
</dbReference>
<keyword evidence="6 12" id="KW-0067">ATP-binding</keyword>
<sequence>MKNLLKYMKGYVKESIIAPLFKMLEASFELIVPVVTARVVDVGIKNADKSYIWRQCIVLVILGIIGLLCAITAQYFAAKAAFGFGTNLRADLYKHINSLSYTELDTVGTPTLVTRITSDVNQMQTGVNLFLRLFLRSPFIVIGSVIMAMTISLKLSVIFLISVPMIGLVIFLIVKFTMPIYKKVQNMLDRVVLLTRENYEGARVVRAFRRQESEKEEFARTNDHLKKTQFKAGRISALMNPATYALANLAIIVILLAGGRQVDTGNLTQGEVIALVNYMNQALLALIVLANLVITVSRAWASAIRINEVFAVEPSMTAPEKRMEDSKKCCEPEDAVVFDHVTFTFAKAQAPSLSDIHFTAKKGQTIGVIGGTGSGKSTLVNLIPRFYDATKGRVLVDGVLVGEYPFEQLRGKTGIVPQRSVLFRGTIRENMQWGKADATDDEIWKALTIAQAADFVREKGNGLDEPVATRGGNFSGGQRQRLCIARALVKDPKVLILDDSSSALDFATDAALRSAIKKGTEGMTTFIVSQRAATVKGSDLILVLDDGKMAGIGTHEELLKDCEVYREICESQFSKEEVTGL</sequence>
<organism evidence="12 13">
    <name type="scientific">Blautia liquoris</name>
    <dbReference type="NCBI Taxonomy" id="2779518"/>
    <lineage>
        <taxon>Bacteria</taxon>
        <taxon>Bacillati</taxon>
        <taxon>Bacillota</taxon>
        <taxon>Clostridia</taxon>
        <taxon>Lachnospirales</taxon>
        <taxon>Lachnospiraceae</taxon>
        <taxon>Blautia</taxon>
    </lineage>
</organism>
<keyword evidence="3" id="KW-1003">Cell membrane</keyword>
<feature type="domain" description="ABC transmembrane type-1" evidence="11">
    <location>
        <begin position="16"/>
        <end position="298"/>
    </location>
</feature>
<dbReference type="Pfam" id="PF00005">
    <property type="entry name" value="ABC_tran"/>
    <property type="match status" value="1"/>
</dbReference>
<evidence type="ECO:0000256" key="8">
    <source>
        <dbReference type="ARBA" id="ARBA00023136"/>
    </source>
</evidence>
<dbReference type="InterPro" id="IPR017871">
    <property type="entry name" value="ABC_transporter-like_CS"/>
</dbReference>
<keyword evidence="4 9" id="KW-0812">Transmembrane</keyword>
<feature type="domain" description="ABC transporter" evidence="10">
    <location>
        <begin position="336"/>
        <end position="571"/>
    </location>
</feature>